<dbReference type="HOGENOM" id="CLU_006855_9_6_1"/>
<proteinExistence type="inferred from homology"/>
<feature type="binding site" evidence="8">
    <location>
        <position position="81"/>
    </location>
    <ligand>
        <name>Na(+)</name>
        <dbReference type="ChEBI" id="CHEBI:29101"/>
        <label>1</label>
    </ligand>
</feature>
<dbReference type="GO" id="GO:0089718">
    <property type="term" value="P:amino acid import across plasma membrane"/>
    <property type="evidence" value="ECO:0007669"/>
    <property type="project" value="TreeGrafter"/>
</dbReference>
<dbReference type="PROSITE" id="PS00610">
    <property type="entry name" value="NA_NEUROTRAN_SYMP_1"/>
    <property type="match status" value="1"/>
</dbReference>
<dbReference type="PANTHER" id="PTHR11616">
    <property type="entry name" value="SODIUM/CHLORIDE DEPENDENT TRANSPORTER"/>
    <property type="match status" value="1"/>
</dbReference>
<dbReference type="PROSITE" id="PS50267">
    <property type="entry name" value="NA_NEUROTRAN_SYMP_3"/>
    <property type="match status" value="1"/>
</dbReference>
<dbReference type="InterPro" id="IPR037272">
    <property type="entry name" value="SNS_sf"/>
</dbReference>
<dbReference type="EMBL" id="JH817924">
    <property type="protein sequence ID" value="EKC18061.1"/>
    <property type="molecule type" value="Genomic_DNA"/>
</dbReference>
<reference evidence="10" key="1">
    <citation type="journal article" date="2012" name="Nature">
        <title>The oyster genome reveals stress adaptation and complexity of shell formation.</title>
        <authorList>
            <person name="Zhang G."/>
            <person name="Fang X."/>
            <person name="Guo X."/>
            <person name="Li L."/>
            <person name="Luo R."/>
            <person name="Xu F."/>
            <person name="Yang P."/>
            <person name="Zhang L."/>
            <person name="Wang X."/>
            <person name="Qi H."/>
            <person name="Xiong Z."/>
            <person name="Que H."/>
            <person name="Xie Y."/>
            <person name="Holland P.W."/>
            <person name="Paps J."/>
            <person name="Zhu Y."/>
            <person name="Wu F."/>
            <person name="Chen Y."/>
            <person name="Wang J."/>
            <person name="Peng C."/>
            <person name="Meng J."/>
            <person name="Yang L."/>
            <person name="Liu J."/>
            <person name="Wen B."/>
            <person name="Zhang N."/>
            <person name="Huang Z."/>
            <person name="Zhu Q."/>
            <person name="Feng Y."/>
            <person name="Mount A."/>
            <person name="Hedgecock D."/>
            <person name="Xu Z."/>
            <person name="Liu Y."/>
            <person name="Domazet-Loso T."/>
            <person name="Du Y."/>
            <person name="Sun X."/>
            <person name="Zhang S."/>
            <person name="Liu B."/>
            <person name="Cheng P."/>
            <person name="Jiang X."/>
            <person name="Li J."/>
            <person name="Fan D."/>
            <person name="Wang W."/>
            <person name="Fu W."/>
            <person name="Wang T."/>
            <person name="Wang B."/>
            <person name="Zhang J."/>
            <person name="Peng Z."/>
            <person name="Li Y."/>
            <person name="Li N."/>
            <person name="Wang J."/>
            <person name="Chen M."/>
            <person name="He Y."/>
            <person name="Tan F."/>
            <person name="Song X."/>
            <person name="Zheng Q."/>
            <person name="Huang R."/>
            <person name="Yang H."/>
            <person name="Du X."/>
            <person name="Chen L."/>
            <person name="Yang M."/>
            <person name="Gaffney P.M."/>
            <person name="Wang S."/>
            <person name="Luo L."/>
            <person name="She Z."/>
            <person name="Ming Y."/>
            <person name="Huang W."/>
            <person name="Zhang S."/>
            <person name="Huang B."/>
            <person name="Zhang Y."/>
            <person name="Qu T."/>
            <person name="Ni P."/>
            <person name="Miao G."/>
            <person name="Wang J."/>
            <person name="Wang Q."/>
            <person name="Steinberg C.E."/>
            <person name="Wang H."/>
            <person name="Li N."/>
            <person name="Qian L."/>
            <person name="Zhang G."/>
            <person name="Li Y."/>
            <person name="Yang H."/>
            <person name="Liu X."/>
            <person name="Wang J."/>
            <person name="Yin Y."/>
            <person name="Wang J."/>
        </authorList>
    </citation>
    <scope>NUCLEOTIDE SEQUENCE [LARGE SCALE GENOMIC DNA]</scope>
    <source>
        <strain evidence="10">05x7-T-G4-1.051#20</strain>
    </source>
</reference>
<dbReference type="PANTHER" id="PTHR11616:SF321">
    <property type="entry name" value="SODIUM-DEPENDENT NUTRIENT AMINO ACID TRANSPORTER 1-RELATED"/>
    <property type="match status" value="1"/>
</dbReference>
<protein>
    <recommendedName>
        <fullName evidence="9">Transporter</fullName>
    </recommendedName>
</protein>
<dbReference type="GO" id="GO:0005283">
    <property type="term" value="F:amino acid:sodium symporter activity"/>
    <property type="evidence" value="ECO:0007669"/>
    <property type="project" value="TreeGrafter"/>
</dbReference>
<accession>K1Q9K8</accession>
<keyword evidence="4 9" id="KW-0812">Transmembrane</keyword>
<evidence type="ECO:0000256" key="1">
    <source>
        <dbReference type="ARBA" id="ARBA00004141"/>
    </source>
</evidence>
<comment type="similarity">
    <text evidence="2 9">Belongs to the sodium:neurotransmitter symporter (SNF) (TC 2.A.22) family.</text>
</comment>
<organism evidence="10">
    <name type="scientific">Magallana gigas</name>
    <name type="common">Pacific oyster</name>
    <name type="synonym">Crassostrea gigas</name>
    <dbReference type="NCBI Taxonomy" id="29159"/>
    <lineage>
        <taxon>Eukaryota</taxon>
        <taxon>Metazoa</taxon>
        <taxon>Spiralia</taxon>
        <taxon>Lophotrochozoa</taxon>
        <taxon>Mollusca</taxon>
        <taxon>Bivalvia</taxon>
        <taxon>Autobranchia</taxon>
        <taxon>Pteriomorphia</taxon>
        <taxon>Ostreida</taxon>
        <taxon>Ostreoidea</taxon>
        <taxon>Ostreidae</taxon>
        <taxon>Magallana</taxon>
    </lineage>
</organism>
<keyword evidence="6" id="KW-0472">Membrane</keyword>
<dbReference type="AlphaFoldDB" id="K1Q9K8"/>
<keyword evidence="9" id="KW-0769">Symport</keyword>
<dbReference type="PRINTS" id="PR00176">
    <property type="entry name" value="NANEUSMPORT"/>
</dbReference>
<keyword evidence="8" id="KW-0479">Metal-binding</keyword>
<evidence type="ECO:0000256" key="7">
    <source>
        <dbReference type="ARBA" id="ARBA00023180"/>
    </source>
</evidence>
<dbReference type="GO" id="GO:0005886">
    <property type="term" value="C:plasma membrane"/>
    <property type="evidence" value="ECO:0007669"/>
    <property type="project" value="TreeGrafter"/>
</dbReference>
<evidence type="ECO:0000256" key="8">
    <source>
        <dbReference type="PIRSR" id="PIRSR600175-1"/>
    </source>
</evidence>
<feature type="binding site" evidence="8">
    <location>
        <position position="88"/>
    </location>
    <ligand>
        <name>Na(+)</name>
        <dbReference type="ChEBI" id="CHEBI:29101"/>
        <label>1</label>
    </ligand>
</feature>
<dbReference type="SUPFAM" id="SSF161070">
    <property type="entry name" value="SNF-like"/>
    <property type="match status" value="1"/>
</dbReference>
<evidence type="ECO:0000256" key="3">
    <source>
        <dbReference type="ARBA" id="ARBA00022448"/>
    </source>
</evidence>
<keyword evidence="5" id="KW-1133">Transmembrane helix</keyword>
<dbReference type="InParanoid" id="K1Q9K8"/>
<evidence type="ECO:0000256" key="5">
    <source>
        <dbReference type="ARBA" id="ARBA00022989"/>
    </source>
</evidence>
<evidence type="ECO:0000313" key="10">
    <source>
        <dbReference type="EMBL" id="EKC18061.1"/>
    </source>
</evidence>
<feature type="binding site" evidence="8">
    <location>
        <position position="83"/>
    </location>
    <ligand>
        <name>Na(+)</name>
        <dbReference type="ChEBI" id="CHEBI:29101"/>
        <label>1</label>
    </ligand>
</feature>
<keyword evidence="7" id="KW-0325">Glycoprotein</keyword>
<name>K1Q9K8_MAGGI</name>
<dbReference type="InterPro" id="IPR000175">
    <property type="entry name" value="Na/ntran_symport"/>
</dbReference>
<keyword evidence="8" id="KW-0915">Sodium</keyword>
<feature type="binding site" evidence="8">
    <location>
        <position position="422"/>
    </location>
    <ligand>
        <name>Na(+)</name>
        <dbReference type="ChEBI" id="CHEBI:29101"/>
        <label>1</label>
    </ligand>
</feature>
<keyword evidence="3 9" id="KW-0813">Transport</keyword>
<evidence type="ECO:0000256" key="9">
    <source>
        <dbReference type="RuleBase" id="RU003732"/>
    </source>
</evidence>
<dbReference type="GO" id="GO:0046872">
    <property type="term" value="F:metal ion binding"/>
    <property type="evidence" value="ECO:0007669"/>
    <property type="project" value="UniProtKB-KW"/>
</dbReference>
<sequence>MTEGSHTDNGQLSHNGLKDANAPLSLITEPMKFGHEGTKDSTAPFSLITEPMKSTTEIKEKEMLQRGNWGGKLEFILTCVGYAVGLGNVWRFPYLAFKNGGGAFLIPYWIIQLFVGMPLFFMELCFGQFASLGPLSIWKICPALKGIGIASVLVSAFIGLYYNVIIGYCFFYFFASMSDPLPWAEELRTNGTNVTQGSLNLTLVNNTMSKSERYFYETLLGMSEGLEVLGNVRWELALCLLLAWFVVMAVLSKGIKSLGKAMPFVVYFTATFPYLLLTALLVRGATLDGASDGIYYYLTPQWERLADSNVWSDAATQVFFSLSACSGGLVLMASFNKFDNFCLRDALIVPLIDCLTSFFSGFVIFTVLGAMAKAKGVEVADVAQGGTGLAFIVYPEAISQMPAPTVWAILFFFMMLIIGFSSEFSIMETVICSLIDEFPHILRKNWKNSTLFRLAICLTFYCLALPMTTNGGIYVLELLDSSVSGFPLLFVGLYECIALCYVYGYNRFASDIEMMLGRKPWIYWRACWCCITPGILLAVIVFKAYQYTPLKFNDYEYPDWGVALWWIVCLIPILAIPAWVTYRRHAVGGQGFRSEFLPRPEWGPASPENRKGRYAPQVPTEQNGVKFYDNAAYEYPDKFTIASGLRHTLPESLPGYVNQGFQTDQGRAFSESTKL</sequence>
<dbReference type="Pfam" id="PF00209">
    <property type="entry name" value="SNF"/>
    <property type="match status" value="1"/>
</dbReference>
<feature type="binding site" evidence="8">
    <location>
        <position position="321"/>
    </location>
    <ligand>
        <name>Na(+)</name>
        <dbReference type="ChEBI" id="CHEBI:29101"/>
        <label>1</label>
    </ligand>
</feature>
<evidence type="ECO:0000256" key="6">
    <source>
        <dbReference type="ARBA" id="ARBA00023136"/>
    </source>
</evidence>
<gene>
    <name evidence="10" type="ORF">CGI_10015283</name>
</gene>
<evidence type="ECO:0000256" key="2">
    <source>
        <dbReference type="ARBA" id="ARBA00006459"/>
    </source>
</evidence>
<feature type="binding site" evidence="8">
    <location>
        <position position="84"/>
    </location>
    <ligand>
        <name>Na(+)</name>
        <dbReference type="ChEBI" id="CHEBI:29101"/>
        <label>1</label>
    </ligand>
</feature>
<comment type="subcellular location">
    <subcellularLocation>
        <location evidence="1">Membrane</location>
        <topology evidence="1">Multi-pass membrane protein</topology>
    </subcellularLocation>
</comment>
<evidence type="ECO:0000256" key="4">
    <source>
        <dbReference type="ARBA" id="ARBA00022692"/>
    </source>
</evidence>